<proteinExistence type="inferred from homology"/>
<evidence type="ECO:0000313" key="6">
    <source>
        <dbReference type="RefSeq" id="XP_013855974.1"/>
    </source>
</evidence>
<dbReference type="EC" id="4.6.1.16" evidence="2"/>
<sequence length="156" mass="17551">MGWVPKGGGGAKYGVDFMLYRRGPPFYHSSYSVVVQRADERFGGGALRQFSWRSLAALSRITANVSKELMLCYIICPPDISEEEQDSPVYLSRLKVQVTDSVPHVRVSVLSQTHISDYLFTCLPTHLFTYPPVHLPTCSPTHLFTCLPTHLFTYPP</sequence>
<dbReference type="SUPFAM" id="SSF53032">
    <property type="entry name" value="tRNA-intron endonuclease catalytic domain-like"/>
    <property type="match status" value="1"/>
</dbReference>
<keyword evidence="5" id="KW-1185">Reference proteome</keyword>
<gene>
    <name evidence="6" type="primary">tsen2</name>
</gene>
<feature type="domain" description="tRNA intron endonuclease catalytic" evidence="4">
    <location>
        <begin position="2"/>
        <end position="74"/>
    </location>
</feature>
<organism evidence="5 6">
    <name type="scientific">Austrofundulus limnaeus</name>
    <name type="common">Annual killifish</name>
    <dbReference type="NCBI Taxonomy" id="52670"/>
    <lineage>
        <taxon>Eukaryota</taxon>
        <taxon>Metazoa</taxon>
        <taxon>Chordata</taxon>
        <taxon>Craniata</taxon>
        <taxon>Vertebrata</taxon>
        <taxon>Euteleostomi</taxon>
        <taxon>Actinopterygii</taxon>
        <taxon>Neopterygii</taxon>
        <taxon>Teleostei</taxon>
        <taxon>Neoteleostei</taxon>
        <taxon>Acanthomorphata</taxon>
        <taxon>Ovalentaria</taxon>
        <taxon>Atherinomorphae</taxon>
        <taxon>Cyprinodontiformes</taxon>
        <taxon>Rivulidae</taxon>
        <taxon>Austrofundulus</taxon>
    </lineage>
</organism>
<keyword evidence="6" id="KW-0540">Nuclease</keyword>
<keyword evidence="6" id="KW-0255">Endonuclease</keyword>
<evidence type="ECO:0000256" key="3">
    <source>
        <dbReference type="ARBA" id="ARBA00034031"/>
    </source>
</evidence>
<dbReference type="InterPro" id="IPR006677">
    <property type="entry name" value="tRNA_intron_Endonuc_cat-like"/>
</dbReference>
<dbReference type="InterPro" id="IPR011856">
    <property type="entry name" value="tRNA_endonuc-like_dom_sf"/>
</dbReference>
<dbReference type="GO" id="GO:0000214">
    <property type="term" value="C:tRNA-intron endonuclease complex"/>
    <property type="evidence" value="ECO:0007669"/>
    <property type="project" value="TreeGrafter"/>
</dbReference>
<dbReference type="RefSeq" id="XP_013855974.1">
    <property type="nucleotide sequence ID" value="XM_014000520.1"/>
</dbReference>
<dbReference type="GeneID" id="106511783"/>
<evidence type="ECO:0000313" key="5">
    <source>
        <dbReference type="Proteomes" id="UP000192220"/>
    </source>
</evidence>
<dbReference type="InterPro" id="IPR036167">
    <property type="entry name" value="tRNA_intron_Endo_cat-like_sf"/>
</dbReference>
<dbReference type="Pfam" id="PF01974">
    <property type="entry name" value="tRNA_int_endo"/>
    <property type="match status" value="1"/>
</dbReference>
<dbReference type="OrthoDB" id="10249562at2759"/>
<feature type="non-terminal residue" evidence="6">
    <location>
        <position position="156"/>
    </location>
</feature>
<comment type="similarity">
    <text evidence="1">Belongs to the tRNA-intron endonuclease family.</text>
</comment>
<comment type="catalytic activity">
    <reaction evidence="3">
        <text>pretRNA = a 3'-half-tRNA molecule with a 5'-OH end + a 5'-half-tRNA molecule with a 2',3'-cyclic phosphate end + an intron with a 2',3'-cyclic phosphate and a 5'-hydroxyl terminus.</text>
        <dbReference type="EC" id="4.6.1.16"/>
    </reaction>
</comment>
<dbReference type="Gene3D" id="3.40.1350.10">
    <property type="match status" value="1"/>
</dbReference>
<reference evidence="6" key="1">
    <citation type="submission" date="2025-08" db="UniProtKB">
        <authorList>
            <consortium name="RefSeq"/>
        </authorList>
    </citation>
    <scope>IDENTIFICATION</scope>
    <source>
        <strain evidence="6">Quisiro</strain>
    </source>
</reference>
<accession>A0A2I4AKF1</accession>
<dbReference type="PANTHER" id="PTHR21227:SF0">
    <property type="entry name" value="TRNA-SPLICING ENDONUCLEASE SUBUNIT SEN2"/>
    <property type="match status" value="1"/>
</dbReference>
<evidence type="ECO:0000256" key="1">
    <source>
        <dbReference type="ARBA" id="ARBA00008078"/>
    </source>
</evidence>
<dbReference type="GO" id="GO:0005737">
    <property type="term" value="C:cytoplasm"/>
    <property type="evidence" value="ECO:0007669"/>
    <property type="project" value="TreeGrafter"/>
</dbReference>
<dbReference type="AlphaFoldDB" id="A0A2I4AKF1"/>
<dbReference type="GO" id="GO:0000379">
    <property type="term" value="P:tRNA-type intron splice site recognition and cleavage"/>
    <property type="evidence" value="ECO:0007669"/>
    <property type="project" value="TreeGrafter"/>
</dbReference>
<evidence type="ECO:0000256" key="2">
    <source>
        <dbReference type="ARBA" id="ARBA00012573"/>
    </source>
</evidence>
<dbReference type="CTD" id="80746"/>
<dbReference type="STRING" id="52670.A0A2I4AKF1"/>
<dbReference type="GO" id="GO:0000213">
    <property type="term" value="F:tRNA-intron lyase activity"/>
    <property type="evidence" value="ECO:0007669"/>
    <property type="project" value="UniProtKB-EC"/>
</dbReference>
<dbReference type="Proteomes" id="UP000192220">
    <property type="component" value="Unplaced"/>
</dbReference>
<dbReference type="CDD" id="cd22363">
    <property type="entry name" value="tRNA-intron_lyase_C"/>
    <property type="match status" value="1"/>
</dbReference>
<evidence type="ECO:0000259" key="4">
    <source>
        <dbReference type="Pfam" id="PF01974"/>
    </source>
</evidence>
<keyword evidence="6" id="KW-0378">Hydrolase</keyword>
<dbReference type="KEGG" id="alim:106511783"/>
<dbReference type="GO" id="GO:0003676">
    <property type="term" value="F:nucleic acid binding"/>
    <property type="evidence" value="ECO:0007669"/>
    <property type="project" value="InterPro"/>
</dbReference>
<dbReference type="PANTHER" id="PTHR21227">
    <property type="entry name" value="TRNA-SPLICING ENDONUCLEASE SUBUNIT SEN2"/>
    <property type="match status" value="1"/>
</dbReference>
<dbReference type="InterPro" id="IPR006676">
    <property type="entry name" value="tRNA_splic"/>
</dbReference>
<name>A0A2I4AKF1_AUSLI</name>
<protein>
    <recommendedName>
        <fullName evidence="2">tRNA-intron lyase</fullName>
        <ecNumber evidence="2">4.6.1.16</ecNumber>
    </recommendedName>
</protein>
<dbReference type="InParanoid" id="A0A2I4AKF1"/>